<evidence type="ECO:0000256" key="3">
    <source>
        <dbReference type="ARBA" id="ARBA00023015"/>
    </source>
</evidence>
<dbReference type="PANTHER" id="PTHR47338:SF5">
    <property type="entry name" value="ZN(II)2CYS6 TRANSCRIPTION FACTOR (EUROFUNG)"/>
    <property type="match status" value="1"/>
</dbReference>
<comment type="subcellular location">
    <subcellularLocation>
        <location evidence="1">Nucleus</location>
    </subcellularLocation>
</comment>
<evidence type="ECO:0000256" key="5">
    <source>
        <dbReference type="ARBA" id="ARBA00023242"/>
    </source>
</evidence>
<feature type="region of interest" description="Disordered" evidence="6">
    <location>
        <begin position="308"/>
        <end position="330"/>
    </location>
</feature>
<dbReference type="GO" id="GO:0005634">
    <property type="term" value="C:nucleus"/>
    <property type="evidence" value="ECO:0007669"/>
    <property type="project" value="UniProtKB-SubCell"/>
</dbReference>
<evidence type="ECO:0000256" key="4">
    <source>
        <dbReference type="ARBA" id="ARBA00023163"/>
    </source>
</evidence>
<dbReference type="AlphaFoldDB" id="A0A139A114"/>
<dbReference type="OrthoDB" id="2176893at2759"/>
<evidence type="ECO:0000313" key="7">
    <source>
        <dbReference type="EMBL" id="KXS10470.1"/>
    </source>
</evidence>
<dbReference type="GO" id="GO:0000981">
    <property type="term" value="F:DNA-binding transcription factor activity, RNA polymerase II-specific"/>
    <property type="evidence" value="ECO:0007669"/>
    <property type="project" value="InterPro"/>
</dbReference>
<dbReference type="EMBL" id="KQ965821">
    <property type="protein sequence ID" value="KXS10470.1"/>
    <property type="molecule type" value="Genomic_DNA"/>
</dbReference>
<dbReference type="GO" id="GO:0046872">
    <property type="term" value="F:metal ion binding"/>
    <property type="evidence" value="ECO:0007669"/>
    <property type="project" value="UniProtKB-KW"/>
</dbReference>
<keyword evidence="8" id="KW-1185">Reference proteome</keyword>
<evidence type="ECO:0000256" key="6">
    <source>
        <dbReference type="SAM" id="MobiDB-lite"/>
    </source>
</evidence>
<sequence>MLSIACGYHSSPLFQSNIRKTFSTYSTRLIPVVLSQRASLPSIQTLLHFAVDSLQAERVEWFAAMVATSVGGVRVLQAMPPYSESNRNMSDPVPFFDRWLEREEALRTCWTVGLMDRMLAAWHNCPCGMTYEELALAPLPSNDAIWFSDSFSDYIHGTTLDSVTFPLGLTLEEFFDNGEIPIANQSTLGVAGLSTALSFFCFGKMLEFRQHCSRRHIYSITTVSDTVPNSMRRALALATDIESSMAMWYRRFETLLLTQSLPVHSVPGPSAEHLSSHISSSKWALTLFIQYHCMHAFSQAPIAPFQSGSGGRRGPFGSPGSSPGQEPSDATTTPFILAWMVSPAFVKCLDHASIALTSLQLFFELHGEGSLLEHTSAAWGFCLGMATVSTLLAVREVLRTSPAHDCAESKDPLKEAPESNELMIARQFLIGADSHVRTTIRALRSIGRVWKRAQTATRLIERLHNSIMENNAAPHTDRVLTWVAERQSEIILHLVTVAAGKSEVPPDLAANTVPLARSETVCSVRPELFEGRGTLAELLEDQTVQSSEELVDRALERVAQLTE</sequence>
<keyword evidence="5" id="KW-0539">Nucleus</keyword>
<evidence type="ECO:0008006" key="9">
    <source>
        <dbReference type="Google" id="ProtNLM"/>
    </source>
</evidence>
<protein>
    <recommendedName>
        <fullName evidence="9">Transcription factor domain-containing protein</fullName>
    </recommendedName>
</protein>
<dbReference type="CDD" id="cd12148">
    <property type="entry name" value="fungal_TF_MHR"/>
    <property type="match status" value="1"/>
</dbReference>
<proteinExistence type="predicted"/>
<keyword evidence="4" id="KW-0804">Transcription</keyword>
<evidence type="ECO:0000256" key="2">
    <source>
        <dbReference type="ARBA" id="ARBA00022723"/>
    </source>
</evidence>
<dbReference type="PANTHER" id="PTHR47338">
    <property type="entry name" value="ZN(II)2CYS6 TRANSCRIPTION FACTOR (EUROFUNG)-RELATED"/>
    <property type="match status" value="1"/>
</dbReference>
<dbReference type="InterPro" id="IPR050815">
    <property type="entry name" value="TF_fung"/>
</dbReference>
<name>A0A139A114_GONPJ</name>
<keyword evidence="3" id="KW-0805">Transcription regulation</keyword>
<reference evidence="7 8" key="1">
    <citation type="journal article" date="2015" name="Genome Biol. Evol.">
        <title>Phylogenomic analyses indicate that early fungi evolved digesting cell walls of algal ancestors of land plants.</title>
        <authorList>
            <person name="Chang Y."/>
            <person name="Wang S."/>
            <person name="Sekimoto S."/>
            <person name="Aerts A.L."/>
            <person name="Choi C."/>
            <person name="Clum A."/>
            <person name="LaButti K.M."/>
            <person name="Lindquist E.A."/>
            <person name="Yee Ngan C."/>
            <person name="Ohm R.A."/>
            <person name="Salamov A.A."/>
            <person name="Grigoriev I.V."/>
            <person name="Spatafora J.W."/>
            <person name="Berbee M.L."/>
        </authorList>
    </citation>
    <scope>NUCLEOTIDE SEQUENCE [LARGE SCALE GENOMIC DNA]</scope>
    <source>
        <strain evidence="7 8">JEL478</strain>
    </source>
</reference>
<evidence type="ECO:0000256" key="1">
    <source>
        <dbReference type="ARBA" id="ARBA00004123"/>
    </source>
</evidence>
<feature type="compositionally biased region" description="Low complexity" evidence="6">
    <location>
        <begin position="315"/>
        <end position="328"/>
    </location>
</feature>
<evidence type="ECO:0000313" key="8">
    <source>
        <dbReference type="Proteomes" id="UP000070544"/>
    </source>
</evidence>
<organism evidence="7 8">
    <name type="scientific">Gonapodya prolifera (strain JEL478)</name>
    <name type="common">Monoblepharis prolifera</name>
    <dbReference type="NCBI Taxonomy" id="1344416"/>
    <lineage>
        <taxon>Eukaryota</taxon>
        <taxon>Fungi</taxon>
        <taxon>Fungi incertae sedis</taxon>
        <taxon>Chytridiomycota</taxon>
        <taxon>Chytridiomycota incertae sedis</taxon>
        <taxon>Monoblepharidomycetes</taxon>
        <taxon>Monoblepharidales</taxon>
        <taxon>Gonapodyaceae</taxon>
        <taxon>Gonapodya</taxon>
    </lineage>
</organism>
<dbReference type="Proteomes" id="UP000070544">
    <property type="component" value="Unassembled WGS sequence"/>
</dbReference>
<accession>A0A139A114</accession>
<gene>
    <name evidence="7" type="ORF">M427DRAFT_139236</name>
</gene>
<keyword evidence="2" id="KW-0479">Metal-binding</keyword>